<evidence type="ECO:0000313" key="10">
    <source>
        <dbReference type="Proteomes" id="UP001161017"/>
    </source>
</evidence>
<keyword evidence="2 7" id="KW-0812">Transmembrane</keyword>
<evidence type="ECO:0000256" key="4">
    <source>
        <dbReference type="ARBA" id="ARBA00023136"/>
    </source>
</evidence>
<name>A0AA43TT01_9LECA</name>
<keyword evidence="4 7" id="KW-0472">Membrane</keyword>
<comment type="subcellular location">
    <subcellularLocation>
        <location evidence="1">Membrane</location>
        <topology evidence="1">Multi-pass membrane protein</topology>
    </subcellularLocation>
</comment>
<keyword evidence="10" id="KW-1185">Reference proteome</keyword>
<feature type="region of interest" description="Disordered" evidence="6">
    <location>
        <begin position="648"/>
        <end position="670"/>
    </location>
</feature>
<sequence length="670" mass="75636">MDRTPPPNGDVDRGDILKGVSWALAIIAICFVSLRVYCRTLITRNMWWDDWMIVLTMIWSLTFTIMWTVYANVGGTRHVFYLSLPQQENALKLNWISQTFCVLGLAFGKLSVGFLIYRIGVPKAWTRWLLYFFMTSQFILFSLAFIFVFVQCQPVTKLWNFTEAGNCWDPQVLTVWTIICSSYSAFLDIALAAIPVSVIWSLQMSFSKKVQLSLILSVGIFAAICGAIKTSKLPSESARSDFTWNTVPLFIWNSVEINVVIVAACVPTLRPMYLILFGRPGAEHYGRKGITGSSRSGKKSHGKNAYVMHSDSRDGFVRRTPSPVDGRRGDGMSRVADVGRQYGYRDPETEEGSRKGITQTVEMDVRYADGQSLERGQKYEDNWERSDSAVRMQGIPSDLLGSYGLKPKASGLICGPRSPTDNRRQLAAARWDSNAYRDQPLRDGKSKSKDGLKSLIKNDLAARHIRGFDQLELLTENEVPSDIYDKFEQTQGSCHTQFPLLDIKGKRGCTQGANGFTVPYESHIGAILGSQFRTSAFIRSEACYDVYALEDLFQRQDCFAKAYTLRGTKGKERDARLKNLKRGSNNTSRMASIDQNGRKWLVFSGNTESSRGKYISLDPLAWRGNEDYQTHFPGIDRRQAKTAYRLVPQPNYNVRETDSDTNGRSEELTK</sequence>
<feature type="domain" description="Rhodopsin" evidence="8">
    <location>
        <begin position="34"/>
        <end position="272"/>
    </location>
</feature>
<dbReference type="GO" id="GO:0016020">
    <property type="term" value="C:membrane"/>
    <property type="evidence" value="ECO:0007669"/>
    <property type="project" value="UniProtKB-SubCell"/>
</dbReference>
<feature type="transmembrane region" description="Helical" evidence="7">
    <location>
        <begin position="20"/>
        <end position="38"/>
    </location>
</feature>
<feature type="transmembrane region" description="Helical" evidence="7">
    <location>
        <begin position="249"/>
        <end position="269"/>
    </location>
</feature>
<dbReference type="PANTHER" id="PTHR33048">
    <property type="entry name" value="PTH11-LIKE INTEGRAL MEMBRANE PROTEIN (AFU_ORTHOLOGUE AFUA_5G11245)"/>
    <property type="match status" value="1"/>
</dbReference>
<evidence type="ECO:0000256" key="6">
    <source>
        <dbReference type="SAM" id="MobiDB-lite"/>
    </source>
</evidence>
<protein>
    <recommendedName>
        <fullName evidence="8">Rhodopsin domain-containing protein</fullName>
    </recommendedName>
</protein>
<feature type="transmembrane region" description="Helical" evidence="7">
    <location>
        <begin position="93"/>
        <end position="117"/>
    </location>
</feature>
<proteinExistence type="inferred from homology"/>
<dbReference type="Proteomes" id="UP001161017">
    <property type="component" value="Unassembled WGS sequence"/>
</dbReference>
<evidence type="ECO:0000256" key="7">
    <source>
        <dbReference type="SAM" id="Phobius"/>
    </source>
</evidence>
<reference evidence="9" key="1">
    <citation type="journal article" date="2023" name="Genome Biol. Evol.">
        <title>First Whole Genome Sequence and Flow Cytometry Genome Size Data for the Lichen-Forming Fungus Ramalina farinacea (Ascomycota).</title>
        <authorList>
            <person name="Llewellyn T."/>
            <person name="Mian S."/>
            <person name="Hill R."/>
            <person name="Leitch I.J."/>
            <person name="Gaya E."/>
        </authorList>
    </citation>
    <scope>NUCLEOTIDE SEQUENCE</scope>
    <source>
        <strain evidence="9">LIQ254RAFAR</strain>
    </source>
</reference>
<evidence type="ECO:0000256" key="1">
    <source>
        <dbReference type="ARBA" id="ARBA00004141"/>
    </source>
</evidence>
<evidence type="ECO:0000259" key="8">
    <source>
        <dbReference type="Pfam" id="PF20684"/>
    </source>
</evidence>
<evidence type="ECO:0000256" key="3">
    <source>
        <dbReference type="ARBA" id="ARBA00022989"/>
    </source>
</evidence>
<comment type="caution">
    <text evidence="9">The sequence shown here is derived from an EMBL/GenBank/DDBJ whole genome shotgun (WGS) entry which is preliminary data.</text>
</comment>
<dbReference type="InterPro" id="IPR052337">
    <property type="entry name" value="SAT4-like"/>
</dbReference>
<dbReference type="AlphaFoldDB" id="A0AA43TT01"/>
<organism evidence="9 10">
    <name type="scientific">Ramalina farinacea</name>
    <dbReference type="NCBI Taxonomy" id="258253"/>
    <lineage>
        <taxon>Eukaryota</taxon>
        <taxon>Fungi</taxon>
        <taxon>Dikarya</taxon>
        <taxon>Ascomycota</taxon>
        <taxon>Pezizomycotina</taxon>
        <taxon>Lecanoromycetes</taxon>
        <taxon>OSLEUM clade</taxon>
        <taxon>Lecanoromycetidae</taxon>
        <taxon>Lecanorales</taxon>
        <taxon>Lecanorineae</taxon>
        <taxon>Ramalinaceae</taxon>
        <taxon>Ramalina</taxon>
    </lineage>
</organism>
<dbReference type="InterPro" id="IPR049326">
    <property type="entry name" value="Rhodopsin_dom_fungi"/>
</dbReference>
<feature type="transmembrane region" description="Helical" evidence="7">
    <location>
        <begin position="129"/>
        <end position="150"/>
    </location>
</feature>
<feature type="region of interest" description="Disordered" evidence="6">
    <location>
        <begin position="314"/>
        <end position="333"/>
    </location>
</feature>
<dbReference type="PANTHER" id="PTHR33048:SF47">
    <property type="entry name" value="INTEGRAL MEMBRANE PROTEIN-RELATED"/>
    <property type="match status" value="1"/>
</dbReference>
<evidence type="ECO:0000313" key="9">
    <source>
        <dbReference type="EMBL" id="MDI1486614.1"/>
    </source>
</evidence>
<evidence type="ECO:0000256" key="5">
    <source>
        <dbReference type="ARBA" id="ARBA00038359"/>
    </source>
</evidence>
<dbReference type="EMBL" id="JAPUFD010000003">
    <property type="protein sequence ID" value="MDI1486614.1"/>
    <property type="molecule type" value="Genomic_DNA"/>
</dbReference>
<feature type="compositionally biased region" description="Basic and acidic residues" evidence="6">
    <location>
        <begin position="655"/>
        <end position="670"/>
    </location>
</feature>
<keyword evidence="3 7" id="KW-1133">Transmembrane helix</keyword>
<gene>
    <name evidence="9" type="ORF">OHK93_005846</name>
</gene>
<evidence type="ECO:0000256" key="2">
    <source>
        <dbReference type="ARBA" id="ARBA00022692"/>
    </source>
</evidence>
<dbReference type="Pfam" id="PF20684">
    <property type="entry name" value="Fung_rhodopsin"/>
    <property type="match status" value="1"/>
</dbReference>
<feature type="transmembrane region" description="Helical" evidence="7">
    <location>
        <begin position="50"/>
        <end position="73"/>
    </location>
</feature>
<accession>A0AA43TT01</accession>
<comment type="similarity">
    <text evidence="5">Belongs to the SAT4 family.</text>
</comment>
<feature type="transmembrane region" description="Helical" evidence="7">
    <location>
        <begin position="212"/>
        <end position="229"/>
    </location>
</feature>